<comment type="pathway">
    <text evidence="3">Protein modification; protein ubiquitination.</text>
</comment>
<feature type="compositionally biased region" description="Low complexity" evidence="13">
    <location>
        <begin position="456"/>
        <end position="474"/>
    </location>
</feature>
<dbReference type="STRING" id="1076935.U4L4D5"/>
<evidence type="ECO:0000259" key="14">
    <source>
        <dbReference type="PROSITE" id="PS50089"/>
    </source>
</evidence>
<feature type="compositionally biased region" description="Gly residues" evidence="13">
    <location>
        <begin position="28"/>
        <end position="47"/>
    </location>
</feature>
<dbReference type="GO" id="GO:0008270">
    <property type="term" value="F:zinc ion binding"/>
    <property type="evidence" value="ECO:0007669"/>
    <property type="project" value="UniProtKB-KW"/>
</dbReference>
<dbReference type="Pfam" id="PF23202">
    <property type="entry name" value="PAH_ZNF598"/>
    <property type="match status" value="1"/>
</dbReference>
<dbReference type="PROSITE" id="PS00028">
    <property type="entry name" value="ZINC_FINGER_C2H2_1"/>
    <property type="match status" value="2"/>
</dbReference>
<feature type="compositionally biased region" description="Low complexity" evidence="13">
    <location>
        <begin position="771"/>
        <end position="785"/>
    </location>
</feature>
<keyword evidence="7" id="KW-0808">Transferase</keyword>
<feature type="compositionally biased region" description="Polar residues" evidence="13">
    <location>
        <begin position="786"/>
        <end position="802"/>
    </location>
</feature>
<evidence type="ECO:0000256" key="9">
    <source>
        <dbReference type="ARBA" id="ARBA00022771"/>
    </source>
</evidence>
<reference evidence="15 16" key="1">
    <citation type="journal article" date="2013" name="PLoS Genet.">
        <title>The genome and development-dependent transcriptomes of Pyronema confluens: a window into fungal evolution.</title>
        <authorList>
            <person name="Traeger S."/>
            <person name="Altegoer F."/>
            <person name="Freitag M."/>
            <person name="Gabaldon T."/>
            <person name="Kempken F."/>
            <person name="Kumar A."/>
            <person name="Marcet-Houben M."/>
            <person name="Poggeler S."/>
            <person name="Stajich J.E."/>
            <person name="Nowrousian M."/>
        </authorList>
    </citation>
    <scope>NUCLEOTIDE SEQUENCE [LARGE SCALE GENOMIC DNA]</scope>
    <source>
        <strain evidence="16">CBS 100304</strain>
        <tissue evidence="15">Vegetative mycelium</tissue>
    </source>
</reference>
<feature type="region of interest" description="Disordered" evidence="13">
    <location>
        <begin position="439"/>
        <end position="636"/>
    </location>
</feature>
<feature type="domain" description="RING-type" evidence="14">
    <location>
        <begin position="114"/>
        <end position="154"/>
    </location>
</feature>
<dbReference type="GO" id="GO:0016567">
    <property type="term" value="P:protein ubiquitination"/>
    <property type="evidence" value="ECO:0007669"/>
    <property type="project" value="TreeGrafter"/>
</dbReference>
<evidence type="ECO:0000313" key="15">
    <source>
        <dbReference type="EMBL" id="CCX11769.1"/>
    </source>
</evidence>
<feature type="compositionally biased region" description="Polar residues" evidence="13">
    <location>
        <begin position="439"/>
        <end position="453"/>
    </location>
</feature>
<evidence type="ECO:0000256" key="4">
    <source>
        <dbReference type="ARBA" id="ARBA00012483"/>
    </source>
</evidence>
<dbReference type="PANTHER" id="PTHR22938">
    <property type="entry name" value="ZINC FINGER PROTEIN 598"/>
    <property type="match status" value="1"/>
</dbReference>
<dbReference type="GO" id="GO:0061630">
    <property type="term" value="F:ubiquitin protein ligase activity"/>
    <property type="evidence" value="ECO:0007669"/>
    <property type="project" value="UniProtKB-EC"/>
</dbReference>
<evidence type="ECO:0000256" key="7">
    <source>
        <dbReference type="ARBA" id="ARBA00022679"/>
    </source>
</evidence>
<dbReference type="AlphaFoldDB" id="U4L4D5"/>
<evidence type="ECO:0000256" key="12">
    <source>
        <dbReference type="PROSITE-ProRule" id="PRU00175"/>
    </source>
</evidence>
<dbReference type="InterPro" id="IPR044288">
    <property type="entry name" value="ZNF598/HEL2"/>
</dbReference>
<dbReference type="InterPro" id="IPR001841">
    <property type="entry name" value="Znf_RING"/>
</dbReference>
<dbReference type="InterPro" id="IPR013083">
    <property type="entry name" value="Znf_RING/FYVE/PHD"/>
</dbReference>
<dbReference type="GO" id="GO:0043022">
    <property type="term" value="F:ribosome binding"/>
    <property type="evidence" value="ECO:0007669"/>
    <property type="project" value="TreeGrafter"/>
</dbReference>
<dbReference type="Gene3D" id="3.30.40.10">
    <property type="entry name" value="Zinc/RING finger domain, C3HC4 (zinc finger)"/>
    <property type="match status" value="1"/>
</dbReference>
<dbReference type="Pfam" id="PF23230">
    <property type="entry name" value="zf-C2H2_13"/>
    <property type="match status" value="1"/>
</dbReference>
<dbReference type="eggNOG" id="KOG2231">
    <property type="taxonomic scope" value="Eukaryota"/>
</dbReference>
<name>U4L4D5_PYROM</name>
<dbReference type="Pfam" id="PF25447">
    <property type="entry name" value="RING_ZNF598"/>
    <property type="match status" value="1"/>
</dbReference>
<comment type="subcellular location">
    <subcellularLocation>
        <location evidence="2">Cytoplasm</location>
    </subcellularLocation>
</comment>
<comment type="similarity">
    <text evidence="11">Belongs to the ZNF598/HEL2 family.</text>
</comment>
<dbReference type="EC" id="2.3.2.27" evidence="4"/>
<feature type="compositionally biased region" description="Basic and acidic residues" evidence="13">
    <location>
        <begin position="389"/>
        <end position="417"/>
    </location>
</feature>
<sequence>MDPMAHAATSSSGSGSGGPSRGGRRGGRGGGQGGEGSANRGRNGGRSNGNSNSTGGELSKEGQSRARRSHGKGRTGNPQAKEGNATVRVGQPVPVSQTPSGDNEEASDTDGSMCFICANTVKYTAIPPCNHETCHVCSLRMRALYKSKACAHCRTESDYVIFTKDAEKSFEDFSDSDIHSQKEQFGIKFELQEIEEETNALLRFNCPDKSCERSCLGWPDLYRHVKVEHNRVMCELCTTNKKVFTTEHELFTPNELKRHERHGDDKPGSDSQSGFTGHPECGFCKERFYSMDELFGHCREKHERCFICDRNSTTPNVQYYINYQSVEEHFKRDHFVCPDDECLEKKFVVFENEIDLKAHQLEVHPNGLTKNARRDARRIDMSHFQVAESSRDGGRRRGRGGRDRDNGSGRGRQEIDIPIRTEQNLSRAEIAYHRTQQLGIQSAQSTTSRTFGGQLSEPAFAASPSADASSRTAPQTLVGEDSERPARYVPGNIPALPINIRDDTTFPSLGTTPPPVSAAPAASRPAPATAPRPTPAEAFPALPGARRPTAPASLPKPYRPAPASPGISPTAFPSLNATVRINKPRPSGRSPAPAEPSEVSTTEQWPGLGGAGSSRVPTGQWSRPNVAIPAGSNLSKEERDNAAVLDRASKMLGFDQERIHEFRGYVSRYNREQEPDSDALIGNLWRLFRMEKANARQITEFGTLITELASIYENESKQKKLRQSWNTRKLIIEEDIEVPLRRLALDYPDLPTSSAKKYPMVNGKNKTPTLNAWSAGNGSTSGSSTEQARSPTSDMEETTSNAKGKGKKVLHFGLKAHV</sequence>
<keyword evidence="16" id="KW-1185">Reference proteome</keyword>
<feature type="compositionally biased region" description="Low complexity" evidence="13">
    <location>
        <begin position="518"/>
        <end position="527"/>
    </location>
</feature>
<evidence type="ECO:0000256" key="2">
    <source>
        <dbReference type="ARBA" id="ARBA00004496"/>
    </source>
</evidence>
<evidence type="ECO:0000256" key="3">
    <source>
        <dbReference type="ARBA" id="ARBA00004906"/>
    </source>
</evidence>
<dbReference type="InterPro" id="IPR013087">
    <property type="entry name" value="Znf_C2H2_type"/>
</dbReference>
<organism evidence="15 16">
    <name type="scientific">Pyronema omphalodes (strain CBS 100304)</name>
    <name type="common">Pyronema confluens</name>
    <dbReference type="NCBI Taxonomy" id="1076935"/>
    <lineage>
        <taxon>Eukaryota</taxon>
        <taxon>Fungi</taxon>
        <taxon>Dikarya</taxon>
        <taxon>Ascomycota</taxon>
        <taxon>Pezizomycotina</taxon>
        <taxon>Pezizomycetes</taxon>
        <taxon>Pezizales</taxon>
        <taxon>Pyronemataceae</taxon>
        <taxon>Pyronema</taxon>
    </lineage>
</organism>
<feature type="region of interest" description="Disordered" evidence="13">
    <location>
        <begin position="1"/>
        <end position="106"/>
    </location>
</feature>
<proteinExistence type="inferred from homology"/>
<dbReference type="InterPro" id="IPR041888">
    <property type="entry name" value="RING-HC_ZNF598/HEL2"/>
</dbReference>
<evidence type="ECO:0000256" key="10">
    <source>
        <dbReference type="ARBA" id="ARBA00022833"/>
    </source>
</evidence>
<dbReference type="PROSITE" id="PS50089">
    <property type="entry name" value="ZF_RING_2"/>
    <property type="match status" value="1"/>
</dbReference>
<dbReference type="SUPFAM" id="SSF57850">
    <property type="entry name" value="RING/U-box"/>
    <property type="match status" value="1"/>
</dbReference>
<keyword evidence="6" id="KW-0597">Phosphoprotein</keyword>
<feature type="region of interest" description="Disordered" evidence="13">
    <location>
        <begin position="255"/>
        <end position="275"/>
    </location>
</feature>
<evidence type="ECO:0000256" key="8">
    <source>
        <dbReference type="ARBA" id="ARBA00022723"/>
    </source>
</evidence>
<feature type="region of interest" description="Disordered" evidence="13">
    <location>
        <begin position="383"/>
        <end position="417"/>
    </location>
</feature>
<dbReference type="InterPro" id="IPR056437">
    <property type="entry name" value="Znf-C2H2_ZNF598/HEL2"/>
</dbReference>
<protein>
    <recommendedName>
        <fullName evidence="4">RING-type E3 ubiquitin transferase</fullName>
        <ecNumber evidence="4">2.3.2.27</ecNumber>
    </recommendedName>
</protein>
<dbReference type="InterPro" id="IPR057634">
    <property type="entry name" value="PAH_ZNF598/HEL2"/>
</dbReference>
<keyword evidence="9 12" id="KW-0863">Zinc-finger</keyword>
<dbReference type="OrthoDB" id="3838338at2759"/>
<evidence type="ECO:0000256" key="13">
    <source>
        <dbReference type="SAM" id="MobiDB-lite"/>
    </source>
</evidence>
<evidence type="ECO:0000256" key="5">
    <source>
        <dbReference type="ARBA" id="ARBA00022490"/>
    </source>
</evidence>
<dbReference type="GO" id="GO:0005737">
    <property type="term" value="C:cytoplasm"/>
    <property type="evidence" value="ECO:0007669"/>
    <property type="project" value="UniProtKB-SubCell"/>
</dbReference>
<keyword evidence="10" id="KW-0862">Zinc</keyword>
<dbReference type="GO" id="GO:0072344">
    <property type="term" value="P:rescue of stalled ribosome"/>
    <property type="evidence" value="ECO:0007669"/>
    <property type="project" value="InterPro"/>
</dbReference>
<feature type="compositionally biased region" description="Basic and acidic residues" evidence="13">
    <location>
        <begin position="255"/>
        <end position="268"/>
    </location>
</feature>
<dbReference type="OMA" id="AHEHTLH"/>
<evidence type="ECO:0000256" key="1">
    <source>
        <dbReference type="ARBA" id="ARBA00000900"/>
    </source>
</evidence>
<keyword evidence="5" id="KW-0963">Cytoplasm</keyword>
<evidence type="ECO:0000256" key="6">
    <source>
        <dbReference type="ARBA" id="ARBA00022553"/>
    </source>
</evidence>
<comment type="catalytic activity">
    <reaction evidence="1">
        <text>S-ubiquitinyl-[E2 ubiquitin-conjugating enzyme]-L-cysteine + [acceptor protein]-L-lysine = [E2 ubiquitin-conjugating enzyme]-L-cysteine + N(6)-ubiquitinyl-[acceptor protein]-L-lysine.</text>
        <dbReference type="EC" id="2.3.2.27"/>
    </reaction>
</comment>
<keyword evidence="8" id="KW-0479">Metal-binding</keyword>
<feature type="region of interest" description="Disordered" evidence="13">
    <location>
        <begin position="758"/>
        <end position="810"/>
    </location>
</feature>
<evidence type="ECO:0000313" key="16">
    <source>
        <dbReference type="Proteomes" id="UP000018144"/>
    </source>
</evidence>
<gene>
    <name evidence="15" type="ORF">PCON_11363</name>
</gene>
<dbReference type="PANTHER" id="PTHR22938:SF0">
    <property type="entry name" value="E3 UBIQUITIN-PROTEIN LIGASE ZNF598"/>
    <property type="match status" value="1"/>
</dbReference>
<dbReference type="SMART" id="SM00355">
    <property type="entry name" value="ZnF_C2H2"/>
    <property type="match status" value="4"/>
</dbReference>
<dbReference type="Proteomes" id="UP000018144">
    <property type="component" value="Unassembled WGS sequence"/>
</dbReference>
<dbReference type="EMBL" id="HF935642">
    <property type="protein sequence ID" value="CCX11769.1"/>
    <property type="molecule type" value="Genomic_DNA"/>
</dbReference>
<accession>U4L4D5</accession>
<evidence type="ECO:0000256" key="11">
    <source>
        <dbReference type="ARBA" id="ARBA00035113"/>
    </source>
</evidence>
<dbReference type="CDD" id="cd16615">
    <property type="entry name" value="RING-HC_ZNF598"/>
    <property type="match status" value="1"/>
</dbReference>